<keyword evidence="2" id="KW-1185">Reference proteome</keyword>
<evidence type="ECO:0000313" key="2">
    <source>
        <dbReference type="Proteomes" id="UP001233999"/>
    </source>
</evidence>
<evidence type="ECO:0000313" key="1">
    <source>
        <dbReference type="EMBL" id="KAJ9600188.1"/>
    </source>
</evidence>
<dbReference type="Proteomes" id="UP001233999">
    <property type="component" value="Unassembled WGS sequence"/>
</dbReference>
<dbReference type="AlphaFoldDB" id="A0AAD8AM38"/>
<comment type="caution">
    <text evidence="1">The sequence shown here is derived from an EMBL/GenBank/DDBJ whole genome shotgun (WGS) entry which is preliminary data.</text>
</comment>
<dbReference type="EMBL" id="JASPKZ010000445">
    <property type="protein sequence ID" value="KAJ9600188.1"/>
    <property type="molecule type" value="Genomic_DNA"/>
</dbReference>
<organism evidence="1 2">
    <name type="scientific">Diploptera punctata</name>
    <name type="common">Pacific beetle cockroach</name>
    <dbReference type="NCBI Taxonomy" id="6984"/>
    <lineage>
        <taxon>Eukaryota</taxon>
        <taxon>Metazoa</taxon>
        <taxon>Ecdysozoa</taxon>
        <taxon>Arthropoda</taxon>
        <taxon>Hexapoda</taxon>
        <taxon>Insecta</taxon>
        <taxon>Pterygota</taxon>
        <taxon>Neoptera</taxon>
        <taxon>Polyneoptera</taxon>
        <taxon>Dictyoptera</taxon>
        <taxon>Blattodea</taxon>
        <taxon>Blaberoidea</taxon>
        <taxon>Blaberidae</taxon>
        <taxon>Diplopterinae</taxon>
        <taxon>Diploptera</taxon>
    </lineage>
</organism>
<reference evidence="1" key="2">
    <citation type="submission" date="2023-05" db="EMBL/GenBank/DDBJ databases">
        <authorList>
            <person name="Fouks B."/>
        </authorList>
    </citation>
    <scope>NUCLEOTIDE SEQUENCE</scope>
    <source>
        <strain evidence="1">Stay&amp;Tobe</strain>
        <tissue evidence="1">Testes</tissue>
    </source>
</reference>
<sequence>MAAVVKFTNFIKGGHHFLTHRKFVSFFEEIDTAYGDLLLHQMFKVDNSYHFCCKQLYEEEKVSFKKYVQFVEDLILEFVGRFQVRTNWVSGIRPKFTIRSYT</sequence>
<gene>
    <name evidence="1" type="ORF">L9F63_009522</name>
</gene>
<name>A0AAD8AM38_DIPPU</name>
<proteinExistence type="predicted"/>
<reference evidence="1" key="1">
    <citation type="journal article" date="2023" name="IScience">
        <title>Live-bearing cockroach genome reveals convergent evolutionary mechanisms linked to viviparity in insects and beyond.</title>
        <authorList>
            <person name="Fouks B."/>
            <person name="Harrison M.C."/>
            <person name="Mikhailova A.A."/>
            <person name="Marchal E."/>
            <person name="English S."/>
            <person name="Carruthers M."/>
            <person name="Jennings E.C."/>
            <person name="Chiamaka E.L."/>
            <person name="Frigard R.A."/>
            <person name="Pippel M."/>
            <person name="Attardo G.M."/>
            <person name="Benoit J.B."/>
            <person name="Bornberg-Bauer E."/>
            <person name="Tobe S.S."/>
        </authorList>
    </citation>
    <scope>NUCLEOTIDE SEQUENCE</scope>
    <source>
        <strain evidence="1">Stay&amp;Tobe</strain>
    </source>
</reference>
<protein>
    <submittedName>
        <fullName evidence="1">Uncharacterized protein</fullName>
    </submittedName>
</protein>
<accession>A0AAD8AM38</accession>